<dbReference type="AlphaFoldDB" id="A0A5D0IWX7"/>
<dbReference type="Proteomes" id="UP000323930">
    <property type="component" value="Unassembled WGS sequence"/>
</dbReference>
<proteinExistence type="predicted"/>
<name>A0A5D0IWX7_9FLAO</name>
<dbReference type="Pfam" id="PF13148">
    <property type="entry name" value="DUF3987"/>
    <property type="match status" value="1"/>
</dbReference>
<protein>
    <submittedName>
        <fullName evidence="1">DUF3987 domain-containing protein</fullName>
    </submittedName>
</protein>
<keyword evidence="2" id="KW-1185">Reference proteome</keyword>
<evidence type="ECO:0000313" key="1">
    <source>
        <dbReference type="EMBL" id="TYA86867.1"/>
    </source>
</evidence>
<feature type="non-terminal residue" evidence="1">
    <location>
        <position position="117"/>
    </location>
</feature>
<dbReference type="InterPro" id="IPR025048">
    <property type="entry name" value="DUF3987"/>
</dbReference>
<comment type="caution">
    <text evidence="1">The sequence shown here is derived from an EMBL/GenBank/DDBJ whole genome shotgun (WGS) entry which is preliminary data.</text>
</comment>
<feature type="non-terminal residue" evidence="1">
    <location>
        <position position="1"/>
    </location>
</feature>
<gene>
    <name evidence="1" type="ORF">FUA24_04225</name>
</gene>
<accession>A0A5D0IWX7</accession>
<organism evidence="1 2">
    <name type="scientific">Seonamhaeicola marinus</name>
    <dbReference type="NCBI Taxonomy" id="1912246"/>
    <lineage>
        <taxon>Bacteria</taxon>
        <taxon>Pseudomonadati</taxon>
        <taxon>Bacteroidota</taxon>
        <taxon>Flavobacteriia</taxon>
        <taxon>Flavobacteriales</taxon>
        <taxon>Flavobacteriaceae</taxon>
    </lineage>
</organism>
<dbReference type="OrthoDB" id="1522635at2"/>
<sequence length="117" mass="13974">KNNPDIEVRLTTEQQQKFNVFFEKLQTKYLNLQPDDYIATVRRLGLIAFRIIMLFSVFRIMEDGDVNQVRYCEDIDFENTLEMISVLVKHSSKVFNDLPIEQKEVKRANRKERFLEA</sequence>
<dbReference type="RefSeq" id="WP_148540168.1">
    <property type="nucleotide sequence ID" value="NZ_VSDQ01000329.1"/>
</dbReference>
<dbReference type="EMBL" id="VSDQ01000329">
    <property type="protein sequence ID" value="TYA86867.1"/>
    <property type="molecule type" value="Genomic_DNA"/>
</dbReference>
<reference evidence="1 2" key="1">
    <citation type="submission" date="2019-08" db="EMBL/GenBank/DDBJ databases">
        <title>Seonamhaeicola sediminis sp. nov., isolated from marine sediment.</title>
        <authorList>
            <person name="Cao W.R."/>
        </authorList>
    </citation>
    <scope>NUCLEOTIDE SEQUENCE [LARGE SCALE GENOMIC DNA]</scope>
    <source>
        <strain evidence="1 2">B011</strain>
    </source>
</reference>
<evidence type="ECO:0000313" key="2">
    <source>
        <dbReference type="Proteomes" id="UP000323930"/>
    </source>
</evidence>